<dbReference type="InterPro" id="IPR011545">
    <property type="entry name" value="DEAD/DEAH_box_helicase_dom"/>
</dbReference>
<dbReference type="PROSITE" id="PS51192">
    <property type="entry name" value="HELICASE_ATP_BIND_1"/>
    <property type="match status" value="1"/>
</dbReference>
<feature type="region of interest" description="Disordered" evidence="1">
    <location>
        <begin position="199"/>
        <end position="219"/>
    </location>
</feature>
<evidence type="ECO:0000313" key="3">
    <source>
        <dbReference type="EMBL" id="CAE8639933.1"/>
    </source>
</evidence>
<keyword evidence="4" id="KW-1185">Reference proteome</keyword>
<gene>
    <name evidence="3" type="ORF">PGLA1383_LOCUS54908</name>
</gene>
<dbReference type="EMBL" id="CAJNNV010032417">
    <property type="protein sequence ID" value="CAE8639933.1"/>
    <property type="molecule type" value="Genomic_DNA"/>
</dbReference>
<accession>A0A813HQA6</accession>
<sequence>LQPTMHVGAQVLILVPTPELALQITRELRWLVQVLCGFQGVCWFNPQVPQELACEVLLSRSGLWECIRKDTAIVITTPSIIVSELRSLQWEARKFSETLAYFMGSNMSAVIMDEVDALCPGEVKGRRKQQFGASEQVLDYVFDVVRSRYRNRPVQMVSASATANGKKVSRVLERILAKKYVKRRDMAYKLKPELVQQGSPTGMVPAAGPGEVRRRSTRNQKHVMVPEEIKHCVALLDRDDQDDLLGQARYELAAQVVSKLEGTIIVFVPEHVKLDAMVVKLMEAGVQNVSKYRSAVGLGQETEELAAYSLT</sequence>
<dbReference type="SUPFAM" id="SSF52540">
    <property type="entry name" value="P-loop containing nucleoside triphosphate hydrolases"/>
    <property type="match status" value="1"/>
</dbReference>
<proteinExistence type="predicted"/>
<dbReference type="GO" id="GO:0005524">
    <property type="term" value="F:ATP binding"/>
    <property type="evidence" value="ECO:0007669"/>
    <property type="project" value="InterPro"/>
</dbReference>
<dbReference type="Pfam" id="PF00270">
    <property type="entry name" value="DEAD"/>
    <property type="match status" value="1"/>
</dbReference>
<dbReference type="GO" id="GO:0003676">
    <property type="term" value="F:nucleic acid binding"/>
    <property type="evidence" value="ECO:0007669"/>
    <property type="project" value="InterPro"/>
</dbReference>
<organism evidence="3 4">
    <name type="scientific">Polarella glacialis</name>
    <name type="common">Dinoflagellate</name>
    <dbReference type="NCBI Taxonomy" id="89957"/>
    <lineage>
        <taxon>Eukaryota</taxon>
        <taxon>Sar</taxon>
        <taxon>Alveolata</taxon>
        <taxon>Dinophyceae</taxon>
        <taxon>Suessiales</taxon>
        <taxon>Suessiaceae</taxon>
        <taxon>Polarella</taxon>
    </lineage>
</organism>
<feature type="non-terminal residue" evidence="3">
    <location>
        <position position="1"/>
    </location>
</feature>
<dbReference type="Gene3D" id="3.40.50.300">
    <property type="entry name" value="P-loop containing nucleotide triphosphate hydrolases"/>
    <property type="match status" value="1"/>
</dbReference>
<reference evidence="3" key="1">
    <citation type="submission" date="2021-02" db="EMBL/GenBank/DDBJ databases">
        <authorList>
            <person name="Dougan E. K."/>
            <person name="Rhodes N."/>
            <person name="Thang M."/>
            <person name="Chan C."/>
        </authorList>
    </citation>
    <scope>NUCLEOTIDE SEQUENCE</scope>
</reference>
<dbReference type="Proteomes" id="UP000654075">
    <property type="component" value="Unassembled WGS sequence"/>
</dbReference>
<dbReference type="InterPro" id="IPR027417">
    <property type="entry name" value="P-loop_NTPase"/>
</dbReference>
<name>A0A813HQA6_POLGL</name>
<comment type="caution">
    <text evidence="3">The sequence shown here is derived from an EMBL/GenBank/DDBJ whole genome shotgun (WGS) entry which is preliminary data.</text>
</comment>
<protein>
    <recommendedName>
        <fullName evidence="2">Helicase ATP-binding domain-containing protein</fullName>
    </recommendedName>
</protein>
<dbReference type="AlphaFoldDB" id="A0A813HQA6"/>
<evidence type="ECO:0000313" key="4">
    <source>
        <dbReference type="Proteomes" id="UP000654075"/>
    </source>
</evidence>
<feature type="domain" description="Helicase ATP-binding" evidence="2">
    <location>
        <begin position="1"/>
        <end position="181"/>
    </location>
</feature>
<evidence type="ECO:0000259" key="2">
    <source>
        <dbReference type="PROSITE" id="PS51192"/>
    </source>
</evidence>
<dbReference type="OrthoDB" id="412743at2759"/>
<dbReference type="InterPro" id="IPR014001">
    <property type="entry name" value="Helicase_ATP-bd"/>
</dbReference>
<evidence type="ECO:0000256" key="1">
    <source>
        <dbReference type="SAM" id="MobiDB-lite"/>
    </source>
</evidence>